<sequence>MAQQKHLIFLVHGLFGNSSHMSSNAEELRSQFATDNSVVVHIAKSNETLKTFDGIAIGAERLFVELMDRIKQLLEENFVVKHISIVGYSLGGLFARYLIGMLESVGFFNKVTPVVYATFATPHAGTYFHSQRFKARVLNAFGSRLLGLSGGDLFNSNKTLEELADPESRYITGIKRFKKRVLFANAVHDRTVPFWTAYLSTKNPFRHLEHVQLQYYNHSLLVNCKNIRPFLVNMSKSVYNEAELHPPKLTRRDKITRAFFLMLLPIFLPVMLTVLTTGTIVARVKAIYYSVRPRPQDNAALFNELSRQLTKTSHSNRVEGRRHSHPDLEPGSLAEGALENMLELVEPQEGEEEEKDMKVSGVPKPALNGGFEGLLDGTKDELGISPEVRRIIDNLNQLDWEKYTVALSHFNTHGEIMNRRCSNGQGQALQKFFAHLVAETYKDVKRQVPAKI</sequence>
<evidence type="ECO:0000259" key="5">
    <source>
        <dbReference type="Pfam" id="PF05057"/>
    </source>
</evidence>
<dbReference type="EMBL" id="NDIQ01000021">
    <property type="protein sequence ID" value="PRT55058.1"/>
    <property type="molecule type" value="Genomic_DNA"/>
</dbReference>
<dbReference type="OrthoDB" id="273452at2759"/>
<feature type="compositionally biased region" description="Basic and acidic residues" evidence="3">
    <location>
        <begin position="316"/>
        <end position="328"/>
    </location>
</feature>
<keyword evidence="4" id="KW-0812">Transmembrane</keyword>
<feature type="transmembrane region" description="Helical" evidence="4">
    <location>
        <begin position="258"/>
        <end position="282"/>
    </location>
</feature>
<proteinExistence type="inferred from homology"/>
<keyword evidence="2" id="KW-0442">Lipid degradation</keyword>
<accession>A0A2T0FJ87</accession>
<dbReference type="InterPro" id="IPR007751">
    <property type="entry name" value="DUF676_lipase-like"/>
</dbReference>
<feature type="region of interest" description="Disordered" evidence="3">
    <location>
        <begin position="311"/>
        <end position="332"/>
    </location>
</feature>
<organism evidence="6 7">
    <name type="scientific">Wickerhamiella sorbophila</name>
    <dbReference type="NCBI Taxonomy" id="45607"/>
    <lineage>
        <taxon>Eukaryota</taxon>
        <taxon>Fungi</taxon>
        <taxon>Dikarya</taxon>
        <taxon>Ascomycota</taxon>
        <taxon>Saccharomycotina</taxon>
        <taxon>Dipodascomycetes</taxon>
        <taxon>Dipodascales</taxon>
        <taxon>Trichomonascaceae</taxon>
        <taxon>Wickerhamiella</taxon>
    </lineage>
</organism>
<dbReference type="Gene3D" id="3.40.50.1820">
    <property type="entry name" value="alpha/beta hydrolase"/>
    <property type="match status" value="1"/>
</dbReference>
<dbReference type="GeneID" id="36516426"/>
<reference evidence="6 7" key="1">
    <citation type="submission" date="2017-04" db="EMBL/GenBank/DDBJ databases">
        <title>Genome sequencing of [Candida] sorbophila.</title>
        <authorList>
            <person name="Ahn J.O."/>
        </authorList>
    </citation>
    <scope>NUCLEOTIDE SEQUENCE [LARGE SCALE GENOMIC DNA]</scope>
    <source>
        <strain evidence="6 7">DS02</strain>
    </source>
</reference>
<feature type="domain" description="DUF676" evidence="5">
    <location>
        <begin position="3"/>
        <end position="196"/>
    </location>
</feature>
<comment type="caution">
    <text evidence="6">The sequence shown here is derived from an EMBL/GenBank/DDBJ whole genome shotgun (WGS) entry which is preliminary data.</text>
</comment>
<dbReference type="InterPro" id="IPR029058">
    <property type="entry name" value="AB_hydrolase_fold"/>
</dbReference>
<dbReference type="GO" id="GO:0047372">
    <property type="term" value="F:monoacylglycerol lipase activity"/>
    <property type="evidence" value="ECO:0007669"/>
    <property type="project" value="TreeGrafter"/>
</dbReference>
<dbReference type="GO" id="GO:0016042">
    <property type="term" value="P:lipid catabolic process"/>
    <property type="evidence" value="ECO:0007669"/>
    <property type="project" value="UniProtKB-KW"/>
</dbReference>
<keyword evidence="4" id="KW-0472">Membrane</keyword>
<dbReference type="Proteomes" id="UP000238350">
    <property type="component" value="Unassembled WGS sequence"/>
</dbReference>
<dbReference type="AlphaFoldDB" id="A0A2T0FJ87"/>
<evidence type="ECO:0000256" key="2">
    <source>
        <dbReference type="ARBA" id="ARBA00022963"/>
    </source>
</evidence>
<keyword evidence="4" id="KW-1133">Transmembrane helix</keyword>
<name>A0A2T0FJ87_9ASCO</name>
<dbReference type="PANTHER" id="PTHR12482:SF24">
    <property type="entry name" value="LIPID DROPLET PHOSPHOLIPASE 1"/>
    <property type="match status" value="1"/>
</dbReference>
<evidence type="ECO:0000256" key="4">
    <source>
        <dbReference type="SAM" id="Phobius"/>
    </source>
</evidence>
<dbReference type="PANTHER" id="PTHR12482">
    <property type="entry name" value="LIPASE ROG1-RELATED-RELATED"/>
    <property type="match status" value="1"/>
</dbReference>
<dbReference type="Pfam" id="PF05057">
    <property type="entry name" value="DUF676"/>
    <property type="match status" value="1"/>
</dbReference>
<evidence type="ECO:0000313" key="6">
    <source>
        <dbReference type="EMBL" id="PRT55058.1"/>
    </source>
</evidence>
<dbReference type="SUPFAM" id="SSF53474">
    <property type="entry name" value="alpha/beta-Hydrolases"/>
    <property type="match status" value="1"/>
</dbReference>
<dbReference type="RefSeq" id="XP_024665003.1">
    <property type="nucleotide sequence ID" value="XM_024809235.1"/>
</dbReference>
<dbReference type="GO" id="GO:0004622">
    <property type="term" value="F:phosphatidylcholine lysophospholipase activity"/>
    <property type="evidence" value="ECO:0007669"/>
    <property type="project" value="TreeGrafter"/>
</dbReference>
<protein>
    <recommendedName>
        <fullName evidence="5">DUF676 domain-containing protein</fullName>
    </recommendedName>
</protein>
<keyword evidence="2" id="KW-0443">Lipid metabolism</keyword>
<dbReference type="GO" id="GO:0005811">
    <property type="term" value="C:lipid droplet"/>
    <property type="evidence" value="ECO:0007669"/>
    <property type="project" value="TreeGrafter"/>
</dbReference>
<evidence type="ECO:0000313" key="7">
    <source>
        <dbReference type="Proteomes" id="UP000238350"/>
    </source>
</evidence>
<comment type="similarity">
    <text evidence="1">Belongs to the putative lipase ROG1 family.</text>
</comment>
<gene>
    <name evidence="6" type="ORF">B9G98_02678</name>
</gene>
<dbReference type="InterPro" id="IPR044294">
    <property type="entry name" value="Lipase-like"/>
</dbReference>
<evidence type="ECO:0000256" key="1">
    <source>
        <dbReference type="ARBA" id="ARBA00007920"/>
    </source>
</evidence>
<evidence type="ECO:0000256" key="3">
    <source>
        <dbReference type="SAM" id="MobiDB-lite"/>
    </source>
</evidence>
<keyword evidence="7" id="KW-1185">Reference proteome</keyword>